<dbReference type="SUPFAM" id="SSF52343">
    <property type="entry name" value="Ferredoxin reductase-like, C-terminal NADP-linked domain"/>
    <property type="match status" value="1"/>
</dbReference>
<dbReference type="RefSeq" id="WP_123632224.1">
    <property type="nucleotide sequence ID" value="NZ_AYKH01000043.1"/>
</dbReference>
<evidence type="ECO:0000256" key="2">
    <source>
        <dbReference type="ARBA" id="ARBA00022714"/>
    </source>
</evidence>
<dbReference type="EMBL" id="AYKH01000043">
    <property type="protein sequence ID" value="ROO24208.1"/>
    <property type="molecule type" value="Genomic_DNA"/>
</dbReference>
<proteinExistence type="predicted"/>
<keyword evidence="4" id="KW-0560">Oxidoreductase</keyword>
<evidence type="ECO:0000256" key="3">
    <source>
        <dbReference type="ARBA" id="ARBA00022723"/>
    </source>
</evidence>
<dbReference type="Proteomes" id="UP000283993">
    <property type="component" value="Unassembled WGS sequence"/>
</dbReference>
<evidence type="ECO:0000256" key="5">
    <source>
        <dbReference type="ARBA" id="ARBA00023004"/>
    </source>
</evidence>
<keyword evidence="2" id="KW-0001">2Fe-2S</keyword>
<evidence type="ECO:0000313" key="10">
    <source>
        <dbReference type="Proteomes" id="UP000283993"/>
    </source>
</evidence>
<keyword evidence="6" id="KW-0411">Iron-sulfur</keyword>
<evidence type="ECO:0000313" key="9">
    <source>
        <dbReference type="EMBL" id="ROO24208.1"/>
    </source>
</evidence>
<organism evidence="9 10">
    <name type="scientific">Salinisphaera orenii MK-B5</name>
    <dbReference type="NCBI Taxonomy" id="856730"/>
    <lineage>
        <taxon>Bacteria</taxon>
        <taxon>Pseudomonadati</taxon>
        <taxon>Pseudomonadota</taxon>
        <taxon>Gammaproteobacteria</taxon>
        <taxon>Salinisphaerales</taxon>
        <taxon>Salinisphaeraceae</taxon>
        <taxon>Salinisphaera</taxon>
    </lineage>
</organism>
<evidence type="ECO:0000259" key="8">
    <source>
        <dbReference type="Pfam" id="PF22290"/>
    </source>
</evidence>
<dbReference type="GO" id="GO:0046872">
    <property type="term" value="F:metal ion binding"/>
    <property type="evidence" value="ECO:0007669"/>
    <property type="project" value="UniProtKB-KW"/>
</dbReference>
<keyword evidence="1" id="KW-0285">Flavoprotein</keyword>
<protein>
    <submittedName>
        <fullName evidence="9">Uncharacterized protein</fullName>
    </submittedName>
</protein>
<keyword evidence="10" id="KW-1185">Reference proteome</keyword>
<dbReference type="AlphaFoldDB" id="A0A423PF38"/>
<evidence type="ECO:0000256" key="6">
    <source>
        <dbReference type="ARBA" id="ARBA00023014"/>
    </source>
</evidence>
<gene>
    <name evidence="9" type="ORF">SAOR_15470</name>
</gene>
<sequence length="203" mass="21899">MGIKSKPEYRELEFDGNATRHVLLAEGPGGDALLRVLDQAARHGRDADAACGPLDVLYLPSAEADLSARLRSHASGVDTVVAPDRRGLESALRRVLTQAVMGTRLYVAGSEAFVWACVNVARETGVDDDEVQRERCGTLARPVQCVHCKAVDPAVTTNVYVCPGCGLHVFVRDHFSRRLGVYQSVCVDAEAPGEVPAIEEVYP</sequence>
<dbReference type="NCBIfam" id="NF041259">
    <property type="entry name" value="mono_DmmA_fam"/>
    <property type="match status" value="1"/>
</dbReference>
<feature type="domain" description="Dimethylamine monooxygenase subunit DmmA-like N-terminal" evidence="8">
    <location>
        <begin position="1"/>
        <end position="131"/>
    </location>
</feature>
<name>A0A423PF38_9GAMM</name>
<dbReference type="Pfam" id="PF22289">
    <property type="entry name" value="DmmA-like_C"/>
    <property type="match status" value="1"/>
</dbReference>
<evidence type="ECO:0000256" key="1">
    <source>
        <dbReference type="ARBA" id="ARBA00022630"/>
    </source>
</evidence>
<dbReference type="GO" id="GO:0016491">
    <property type="term" value="F:oxidoreductase activity"/>
    <property type="evidence" value="ECO:0007669"/>
    <property type="project" value="UniProtKB-KW"/>
</dbReference>
<comment type="caution">
    <text evidence="9">The sequence shown here is derived from an EMBL/GenBank/DDBJ whole genome shotgun (WGS) entry which is preliminary data.</text>
</comment>
<feature type="domain" description="Dimethylamine monooxygenase subunit DmmA-like C-terminal" evidence="7">
    <location>
        <begin position="143"/>
        <end position="185"/>
    </location>
</feature>
<dbReference type="InterPro" id="IPR048037">
    <property type="entry name" value="DmmA-like_C"/>
</dbReference>
<evidence type="ECO:0000256" key="4">
    <source>
        <dbReference type="ARBA" id="ARBA00023002"/>
    </source>
</evidence>
<dbReference type="InterPro" id="IPR054582">
    <property type="entry name" value="DmmA-like_N"/>
</dbReference>
<accession>A0A423PF38</accession>
<dbReference type="GO" id="GO:0051537">
    <property type="term" value="F:2 iron, 2 sulfur cluster binding"/>
    <property type="evidence" value="ECO:0007669"/>
    <property type="project" value="UniProtKB-KW"/>
</dbReference>
<dbReference type="InterPro" id="IPR039261">
    <property type="entry name" value="FNR_nucleotide-bd"/>
</dbReference>
<evidence type="ECO:0000259" key="7">
    <source>
        <dbReference type="Pfam" id="PF22289"/>
    </source>
</evidence>
<keyword evidence="5" id="KW-0408">Iron</keyword>
<dbReference type="Pfam" id="PF22290">
    <property type="entry name" value="DmmA-like_N"/>
    <property type="match status" value="1"/>
</dbReference>
<keyword evidence="3" id="KW-0479">Metal-binding</keyword>
<reference evidence="9 10" key="1">
    <citation type="submission" date="2013-10" db="EMBL/GenBank/DDBJ databases">
        <title>Salinisphaera orenii MK-B5 Genome Sequencing.</title>
        <authorList>
            <person name="Lai Q."/>
            <person name="Li C."/>
            <person name="Shao Z."/>
        </authorList>
    </citation>
    <scope>NUCLEOTIDE SEQUENCE [LARGE SCALE GENOMIC DNA]</scope>
    <source>
        <strain evidence="9 10">MK-B5</strain>
    </source>
</reference>